<name>A0A7J7IEY9_9RHOD</name>
<dbReference type="AlphaFoldDB" id="A0A7J7IEY9"/>
<feature type="transmembrane region" description="Helical" evidence="6">
    <location>
        <begin position="42"/>
        <end position="62"/>
    </location>
</feature>
<dbReference type="PANTHER" id="PTHR12841">
    <property type="entry name" value="PROTEIN UNC-50 HOMOLOG"/>
    <property type="match status" value="1"/>
</dbReference>
<dbReference type="OrthoDB" id="10027013at2759"/>
<feature type="transmembrane region" description="Helical" evidence="6">
    <location>
        <begin position="164"/>
        <end position="184"/>
    </location>
</feature>
<keyword evidence="5 6" id="KW-0472">Membrane</keyword>
<evidence type="ECO:0000256" key="2">
    <source>
        <dbReference type="ARBA" id="ARBA00006293"/>
    </source>
</evidence>
<evidence type="ECO:0000256" key="4">
    <source>
        <dbReference type="ARBA" id="ARBA00022989"/>
    </source>
</evidence>
<keyword evidence="4 6" id="KW-1133">Transmembrane helix</keyword>
<evidence type="ECO:0000313" key="8">
    <source>
        <dbReference type="Proteomes" id="UP000530660"/>
    </source>
</evidence>
<feature type="transmembrane region" description="Helical" evidence="6">
    <location>
        <begin position="68"/>
        <end position="96"/>
    </location>
</feature>
<evidence type="ECO:0000256" key="1">
    <source>
        <dbReference type="ARBA" id="ARBA00004141"/>
    </source>
</evidence>
<feature type="transmembrane region" description="Helical" evidence="6">
    <location>
        <begin position="132"/>
        <end position="152"/>
    </location>
</feature>
<reference evidence="7 8" key="1">
    <citation type="journal article" date="2020" name="J. Phycol.">
        <title>Comparative genome analysis reveals Cyanidiococcus gen. nov., a new extremophilic red algal genus sister to Cyanidioschyzon (Cyanidioschyzonaceae, Rhodophyta).</title>
        <authorList>
            <person name="Liu S.-L."/>
            <person name="Chiang Y.-R."/>
            <person name="Yoon H.S."/>
            <person name="Fu H.-Y."/>
        </authorList>
    </citation>
    <scope>NUCLEOTIDE SEQUENCE [LARGE SCALE GENOMIC DNA]</scope>
    <source>
        <strain evidence="7 8">THAL066</strain>
    </source>
</reference>
<comment type="similarity">
    <text evidence="2">Belongs to the unc-50 family.</text>
</comment>
<dbReference type="PANTHER" id="PTHR12841:SF6">
    <property type="entry name" value="PROTEIN UNC-50 HOMOLOG"/>
    <property type="match status" value="1"/>
</dbReference>
<dbReference type="Proteomes" id="UP000530660">
    <property type="component" value="Unassembled WGS sequence"/>
</dbReference>
<accession>A0A7J7IEY9</accession>
<evidence type="ECO:0000313" key="7">
    <source>
        <dbReference type="EMBL" id="KAF6000911.1"/>
    </source>
</evidence>
<comment type="caution">
    <text evidence="7">The sequence shown here is derived from an EMBL/GenBank/DDBJ whole genome shotgun (WGS) entry which is preliminary data.</text>
</comment>
<dbReference type="GO" id="GO:0000139">
    <property type="term" value="C:Golgi membrane"/>
    <property type="evidence" value="ECO:0007669"/>
    <property type="project" value="TreeGrafter"/>
</dbReference>
<proteinExistence type="inferred from homology"/>
<evidence type="ECO:0000256" key="6">
    <source>
        <dbReference type="SAM" id="Phobius"/>
    </source>
</evidence>
<sequence>MDWEYALYQMACLAAFAPGKVYRTTRYHRQTKKQWSRDDPAFLVVFVLALFSACSLIGLVYSGWSLGIALRLALSVVLLWLGVGSVLLSTFMFLFANRFLIDPTAMYSLDSWTDPECARVEWLYAFDVHCNALFGGVFLPLVVVQGALYAFLIRNRLSSCMLHVWGLTYYWYITWLGYDILPFLRRTQVFLLPIPLLSMVALVATAFGRINLTEWTWNWLLP</sequence>
<feature type="transmembrane region" description="Helical" evidence="6">
    <location>
        <begin position="6"/>
        <end position="22"/>
    </location>
</feature>
<dbReference type="InterPro" id="IPR007881">
    <property type="entry name" value="UNC-50"/>
</dbReference>
<evidence type="ECO:0000256" key="5">
    <source>
        <dbReference type="ARBA" id="ARBA00023136"/>
    </source>
</evidence>
<feature type="transmembrane region" description="Helical" evidence="6">
    <location>
        <begin position="191"/>
        <end position="212"/>
    </location>
</feature>
<dbReference type="Pfam" id="PF05216">
    <property type="entry name" value="UNC-50"/>
    <property type="match status" value="1"/>
</dbReference>
<evidence type="ECO:0000256" key="3">
    <source>
        <dbReference type="ARBA" id="ARBA00022692"/>
    </source>
</evidence>
<organism evidence="7 8">
    <name type="scientific">Cyanidiococcus yangmingshanensis</name>
    <dbReference type="NCBI Taxonomy" id="2690220"/>
    <lineage>
        <taxon>Eukaryota</taxon>
        <taxon>Rhodophyta</taxon>
        <taxon>Bangiophyceae</taxon>
        <taxon>Cyanidiales</taxon>
        <taxon>Cyanidiaceae</taxon>
        <taxon>Cyanidiococcus</taxon>
    </lineage>
</organism>
<protein>
    <submittedName>
        <fullName evidence="7">Unc-50</fullName>
    </submittedName>
</protein>
<gene>
    <name evidence="7" type="primary">UNC50</name>
    <name evidence="7" type="ORF">F1559_002640</name>
</gene>
<keyword evidence="8" id="KW-1185">Reference proteome</keyword>
<keyword evidence="3 6" id="KW-0812">Transmembrane</keyword>
<comment type="subcellular location">
    <subcellularLocation>
        <location evidence="1">Membrane</location>
        <topology evidence="1">Multi-pass membrane protein</topology>
    </subcellularLocation>
</comment>
<dbReference type="EMBL" id="VWRR01000017">
    <property type="protein sequence ID" value="KAF6000911.1"/>
    <property type="molecule type" value="Genomic_DNA"/>
</dbReference>